<dbReference type="InterPro" id="IPR013762">
    <property type="entry name" value="Integrase-like_cat_sf"/>
</dbReference>
<feature type="region of interest" description="Disordered" evidence="2">
    <location>
        <begin position="127"/>
        <end position="151"/>
    </location>
</feature>
<dbReference type="GO" id="GO:0003677">
    <property type="term" value="F:DNA binding"/>
    <property type="evidence" value="ECO:0007669"/>
    <property type="project" value="InterPro"/>
</dbReference>
<dbReference type="OrthoDB" id="5513193at2"/>
<comment type="caution">
    <text evidence="3">The sequence shown here is derived from an EMBL/GenBank/DDBJ whole genome shotgun (WGS) entry which is preliminary data.</text>
</comment>
<dbReference type="RefSeq" id="WP_133292929.1">
    <property type="nucleotide sequence ID" value="NZ_SMSJ01000140.1"/>
</dbReference>
<evidence type="ECO:0000256" key="1">
    <source>
        <dbReference type="ARBA" id="ARBA00023172"/>
    </source>
</evidence>
<evidence type="ECO:0000313" key="4">
    <source>
        <dbReference type="Proteomes" id="UP000295096"/>
    </source>
</evidence>
<dbReference type="AlphaFoldDB" id="A0A4R5Q6V8"/>
<evidence type="ECO:0000313" key="3">
    <source>
        <dbReference type="EMBL" id="TDH58239.1"/>
    </source>
</evidence>
<keyword evidence="1" id="KW-0233">DNA recombination</keyword>
<protein>
    <recommendedName>
        <fullName evidence="5">Tyr recombinase domain-containing protein</fullName>
    </recommendedName>
</protein>
<evidence type="ECO:0000256" key="2">
    <source>
        <dbReference type="SAM" id="MobiDB-lite"/>
    </source>
</evidence>
<dbReference type="GO" id="GO:0006310">
    <property type="term" value="P:DNA recombination"/>
    <property type="evidence" value="ECO:0007669"/>
    <property type="project" value="UniProtKB-KW"/>
</dbReference>
<proteinExistence type="predicted"/>
<dbReference type="Proteomes" id="UP000295096">
    <property type="component" value="Unassembled WGS sequence"/>
</dbReference>
<dbReference type="EMBL" id="SMSJ01000140">
    <property type="protein sequence ID" value="TDH58239.1"/>
    <property type="molecule type" value="Genomic_DNA"/>
</dbReference>
<keyword evidence="4" id="KW-1185">Reference proteome</keyword>
<dbReference type="Gene3D" id="1.10.443.10">
    <property type="entry name" value="Intergrase catalytic core"/>
    <property type="match status" value="1"/>
</dbReference>
<reference evidence="3 4" key="1">
    <citation type="journal article" date="2016" name="J. Microbiol.">
        <title>Dankookia rubra gen. nov., sp. nov., an alphaproteobacterium isolated from sediment of a shallow stream.</title>
        <authorList>
            <person name="Kim W.H."/>
            <person name="Kim D.H."/>
            <person name="Kang K."/>
            <person name="Ahn T.Y."/>
        </authorList>
    </citation>
    <scope>NUCLEOTIDE SEQUENCE [LARGE SCALE GENOMIC DNA]</scope>
    <source>
        <strain evidence="3 4">JCM30602</strain>
    </source>
</reference>
<dbReference type="SUPFAM" id="SSF56349">
    <property type="entry name" value="DNA breaking-rejoining enzymes"/>
    <property type="match status" value="1"/>
</dbReference>
<evidence type="ECO:0008006" key="5">
    <source>
        <dbReference type="Google" id="ProtNLM"/>
    </source>
</evidence>
<feature type="compositionally biased region" description="Basic residues" evidence="2">
    <location>
        <begin position="139"/>
        <end position="148"/>
    </location>
</feature>
<dbReference type="InterPro" id="IPR011010">
    <property type="entry name" value="DNA_brk_join_enz"/>
</dbReference>
<organism evidence="3 4">
    <name type="scientific">Dankookia rubra</name>
    <dbReference type="NCBI Taxonomy" id="1442381"/>
    <lineage>
        <taxon>Bacteria</taxon>
        <taxon>Pseudomonadati</taxon>
        <taxon>Pseudomonadota</taxon>
        <taxon>Alphaproteobacteria</taxon>
        <taxon>Acetobacterales</taxon>
        <taxon>Roseomonadaceae</taxon>
        <taxon>Dankookia</taxon>
    </lineage>
</organism>
<sequence length="200" mass="22017">MTGQQDRVLLLIGFAGALRRSELVAVHREHLTFTAEGMRLLIPRAKSDKEGRGAEIGIPRGMKPETCPVRAMEFWLRASDCQYGPVFRKVNQWDGIETTALQLGALPKILARRVALAGLKANAMERLSAHGPGRDSLRRPTRPGRGTRRSWITTATRMSGPCAGMSGGRSWSAKARRSWWSFSSDAAARSRLGCRYAGPD</sequence>
<name>A0A4R5Q6V8_9PROT</name>
<accession>A0A4R5Q6V8</accession>
<gene>
    <name evidence="3" type="ORF">E2C06_33670</name>
</gene>
<dbReference type="GO" id="GO:0015074">
    <property type="term" value="P:DNA integration"/>
    <property type="evidence" value="ECO:0007669"/>
    <property type="project" value="InterPro"/>
</dbReference>